<evidence type="ECO:0000313" key="2">
    <source>
        <dbReference type="Proteomes" id="UP000077202"/>
    </source>
</evidence>
<gene>
    <name evidence="1" type="ORF">AXG93_3535s1010</name>
</gene>
<comment type="caution">
    <text evidence="1">The sequence shown here is derived from an EMBL/GenBank/DDBJ whole genome shotgun (WGS) entry which is preliminary data.</text>
</comment>
<dbReference type="AlphaFoldDB" id="A0A176WAP9"/>
<dbReference type="Proteomes" id="UP000077202">
    <property type="component" value="Unassembled WGS sequence"/>
</dbReference>
<protein>
    <submittedName>
        <fullName evidence="1">Uncharacterized protein</fullName>
    </submittedName>
</protein>
<dbReference type="EMBL" id="LVLJ01001419">
    <property type="protein sequence ID" value="OAE29773.1"/>
    <property type="molecule type" value="Genomic_DNA"/>
</dbReference>
<reference evidence="1" key="1">
    <citation type="submission" date="2016-03" db="EMBL/GenBank/DDBJ databases">
        <title>Mechanisms controlling the formation of the plant cell surface in tip-growing cells are functionally conserved among land plants.</title>
        <authorList>
            <person name="Honkanen S."/>
            <person name="Jones V.A."/>
            <person name="Morieri G."/>
            <person name="Champion C."/>
            <person name="Hetherington A.J."/>
            <person name="Kelly S."/>
            <person name="Saint-Marcoux D."/>
            <person name="Proust H."/>
            <person name="Prescott H."/>
            <person name="Dolan L."/>
        </authorList>
    </citation>
    <scope>NUCLEOTIDE SEQUENCE [LARGE SCALE GENOMIC DNA]</scope>
    <source>
        <tissue evidence="1">Whole gametophyte</tissue>
    </source>
</reference>
<keyword evidence="2" id="KW-1185">Reference proteome</keyword>
<evidence type="ECO:0000313" key="1">
    <source>
        <dbReference type="EMBL" id="OAE29773.1"/>
    </source>
</evidence>
<proteinExistence type="predicted"/>
<organism evidence="1 2">
    <name type="scientific">Marchantia polymorpha subsp. ruderalis</name>
    <dbReference type="NCBI Taxonomy" id="1480154"/>
    <lineage>
        <taxon>Eukaryota</taxon>
        <taxon>Viridiplantae</taxon>
        <taxon>Streptophyta</taxon>
        <taxon>Embryophyta</taxon>
        <taxon>Marchantiophyta</taxon>
        <taxon>Marchantiopsida</taxon>
        <taxon>Marchantiidae</taxon>
        <taxon>Marchantiales</taxon>
        <taxon>Marchantiaceae</taxon>
        <taxon>Marchantia</taxon>
    </lineage>
</organism>
<accession>A0A176WAP9</accession>
<name>A0A176WAP9_MARPO</name>
<sequence length="138" mass="15788">MALDHKYRQLEERYNFLQDQCTLPRKLQKTAIPLRDEMVSKAQRKIEELRARNETKINSKQAQNRILAGELVQQTRALEQRENDVVRNEDTCDSFDVWQQSESAARGKAVGVIPVEVAGRHCKRRGRGDQGVAAARTA</sequence>